<evidence type="ECO:0000313" key="2">
    <source>
        <dbReference type="EMBL" id="MBB3121575.1"/>
    </source>
</evidence>
<proteinExistence type="predicted"/>
<organism evidence="2 3">
    <name type="scientific">Pseudoduganella violacea</name>
    <dbReference type="NCBI Taxonomy" id="1715466"/>
    <lineage>
        <taxon>Bacteria</taxon>
        <taxon>Pseudomonadati</taxon>
        <taxon>Pseudomonadota</taxon>
        <taxon>Betaproteobacteria</taxon>
        <taxon>Burkholderiales</taxon>
        <taxon>Oxalobacteraceae</taxon>
        <taxon>Telluria group</taxon>
        <taxon>Pseudoduganella</taxon>
    </lineage>
</organism>
<reference evidence="2 3" key="1">
    <citation type="submission" date="2020-08" db="EMBL/GenBank/DDBJ databases">
        <title>Genomic Encyclopedia of Type Strains, Phase III (KMG-III): the genomes of soil and plant-associated and newly described type strains.</title>
        <authorList>
            <person name="Whitman W."/>
        </authorList>
    </citation>
    <scope>NUCLEOTIDE SEQUENCE [LARGE SCALE GENOMIC DNA]</scope>
    <source>
        <strain evidence="2 3">CECT 8897</strain>
    </source>
</reference>
<name>A0A7W5BG01_9BURK</name>
<protein>
    <submittedName>
        <fullName evidence="2">Poly(3-hydroxybutyrate) depolymerase</fullName>
    </submittedName>
</protein>
<dbReference type="SUPFAM" id="SSF53474">
    <property type="entry name" value="alpha/beta-Hydrolases"/>
    <property type="match status" value="1"/>
</dbReference>
<dbReference type="PANTHER" id="PTHR42972">
    <property type="entry name" value="TOL-PAL SYSTEM PROTEIN TOLB"/>
    <property type="match status" value="1"/>
</dbReference>
<keyword evidence="1" id="KW-0732">Signal</keyword>
<evidence type="ECO:0000313" key="3">
    <source>
        <dbReference type="Proteomes" id="UP000541535"/>
    </source>
</evidence>
<dbReference type="EMBL" id="JACHXD010000017">
    <property type="protein sequence ID" value="MBB3121575.1"/>
    <property type="molecule type" value="Genomic_DNA"/>
</dbReference>
<dbReference type="InterPro" id="IPR029058">
    <property type="entry name" value="AB_hydrolase_fold"/>
</dbReference>
<feature type="chain" id="PRO_5030764220" evidence="1">
    <location>
        <begin position="32"/>
        <end position="365"/>
    </location>
</feature>
<keyword evidence="3" id="KW-1185">Reference proteome</keyword>
<dbReference type="RefSeq" id="WP_229426365.1">
    <property type="nucleotide sequence ID" value="NZ_JACHXD010000017.1"/>
</dbReference>
<dbReference type="PANTHER" id="PTHR42972:SF8">
    <property type="entry name" value="POLYHYDROXYBUTYRATE DEPOLYMERASE"/>
    <property type="match status" value="1"/>
</dbReference>
<dbReference type="AlphaFoldDB" id="A0A7W5BG01"/>
<dbReference type="Gene3D" id="3.40.50.1820">
    <property type="entry name" value="alpha/beta hydrolase"/>
    <property type="match status" value="2"/>
</dbReference>
<feature type="signal peptide" evidence="1">
    <location>
        <begin position="1"/>
        <end position="31"/>
    </location>
</feature>
<accession>A0A7W5BG01</accession>
<gene>
    <name evidence="2" type="ORF">FHS03_004653</name>
</gene>
<evidence type="ECO:0000256" key="1">
    <source>
        <dbReference type="SAM" id="SignalP"/>
    </source>
</evidence>
<comment type="caution">
    <text evidence="2">The sequence shown here is derived from an EMBL/GenBank/DDBJ whole genome shotgun (WGS) entry which is preliminary data.</text>
</comment>
<dbReference type="Proteomes" id="UP000541535">
    <property type="component" value="Unassembled WGS sequence"/>
</dbReference>
<sequence>MTQLSTHRHPRLLILPGLFLTLALASVPAQAAPLPALAAYGADPGQTSVSGMSSGAFMAAQFSVAFSATVVGAGIVAGGPFYCAGLFAPTLPAQAASSVCMAPVGSGPRASAALNFASAFAEKGQIDSLSGLARQKIYIFSGTKDQVVKQKVVDQTAKFFALAGVKAANLKYVNNIAAGHALLTDSPANNACGTTAAPFINNCGYQQAREILKWIYGPLQEAGDRPAGQLSMFDQAPFDPAGKATLGPIGYVYVPDACEKAACRIHVAFHGCLQGERTLGDRYARTTGYNETAAGNRIIVLYPQIAASSRNPLGCWDFWGYTAPDDTVHPDFYSKQAPQHAAIASMLKRLSEARPSPDQTTEPRR</sequence>